<dbReference type="Proteomes" id="UP000887116">
    <property type="component" value="Unassembled WGS sequence"/>
</dbReference>
<reference evidence="1" key="1">
    <citation type="submission" date="2020-07" db="EMBL/GenBank/DDBJ databases">
        <title>Multicomponent nature underlies the extraordinary mechanical properties of spider dragline silk.</title>
        <authorList>
            <person name="Kono N."/>
            <person name="Nakamura H."/>
            <person name="Mori M."/>
            <person name="Yoshida Y."/>
            <person name="Ohtoshi R."/>
            <person name="Malay A.D."/>
            <person name="Moran D.A.P."/>
            <person name="Tomita M."/>
            <person name="Numata K."/>
            <person name="Arakawa K."/>
        </authorList>
    </citation>
    <scope>NUCLEOTIDE SEQUENCE</scope>
</reference>
<name>A0A8X6KYC5_TRICU</name>
<gene>
    <name evidence="1" type="ORF">TNCT_343021</name>
</gene>
<dbReference type="AlphaFoldDB" id="A0A8X6KYC5"/>
<dbReference type="EMBL" id="BMAO01003720">
    <property type="protein sequence ID" value="GFQ89794.1"/>
    <property type="molecule type" value="Genomic_DNA"/>
</dbReference>
<keyword evidence="2" id="KW-1185">Reference proteome</keyword>
<sequence>MLCFPLWKRKQTPRNQKTLLWAKNSKTLALKSVQTKFICVLSLPRAAGAKTENSSAVPRLLRWPTPKVSAATILDSCGLAALPVFLNVTGMDAGGHRTL</sequence>
<comment type="caution">
    <text evidence="1">The sequence shown here is derived from an EMBL/GenBank/DDBJ whole genome shotgun (WGS) entry which is preliminary data.</text>
</comment>
<evidence type="ECO:0000313" key="2">
    <source>
        <dbReference type="Proteomes" id="UP000887116"/>
    </source>
</evidence>
<protein>
    <submittedName>
        <fullName evidence="1">Uncharacterized protein</fullName>
    </submittedName>
</protein>
<evidence type="ECO:0000313" key="1">
    <source>
        <dbReference type="EMBL" id="GFQ89794.1"/>
    </source>
</evidence>
<organism evidence="1 2">
    <name type="scientific">Trichonephila clavata</name>
    <name type="common">Joro spider</name>
    <name type="synonym">Nephila clavata</name>
    <dbReference type="NCBI Taxonomy" id="2740835"/>
    <lineage>
        <taxon>Eukaryota</taxon>
        <taxon>Metazoa</taxon>
        <taxon>Ecdysozoa</taxon>
        <taxon>Arthropoda</taxon>
        <taxon>Chelicerata</taxon>
        <taxon>Arachnida</taxon>
        <taxon>Araneae</taxon>
        <taxon>Araneomorphae</taxon>
        <taxon>Entelegynae</taxon>
        <taxon>Araneoidea</taxon>
        <taxon>Nephilidae</taxon>
        <taxon>Trichonephila</taxon>
    </lineage>
</organism>
<accession>A0A8X6KYC5</accession>
<proteinExistence type="predicted"/>